<keyword evidence="1" id="KW-0175">Coiled coil</keyword>
<accession>A0AAN7UZ73</accession>
<proteinExistence type="predicted"/>
<dbReference type="InterPro" id="IPR025252">
    <property type="entry name" value="DUF4200"/>
</dbReference>
<name>A0AAN7UZ73_9COLE</name>
<keyword evidence="4" id="KW-1185">Reference proteome</keyword>
<organism evidence="3 4">
    <name type="scientific">Pyrocoelia pectoralis</name>
    <dbReference type="NCBI Taxonomy" id="417401"/>
    <lineage>
        <taxon>Eukaryota</taxon>
        <taxon>Metazoa</taxon>
        <taxon>Ecdysozoa</taxon>
        <taxon>Arthropoda</taxon>
        <taxon>Hexapoda</taxon>
        <taxon>Insecta</taxon>
        <taxon>Pterygota</taxon>
        <taxon>Neoptera</taxon>
        <taxon>Endopterygota</taxon>
        <taxon>Coleoptera</taxon>
        <taxon>Polyphaga</taxon>
        <taxon>Elateriformia</taxon>
        <taxon>Elateroidea</taxon>
        <taxon>Lampyridae</taxon>
        <taxon>Lampyrinae</taxon>
        <taxon>Pyrocoelia</taxon>
    </lineage>
</organism>
<dbReference type="Proteomes" id="UP001329430">
    <property type="component" value="Chromosome 10"/>
</dbReference>
<reference evidence="3 4" key="1">
    <citation type="journal article" date="2024" name="Insects">
        <title>An Improved Chromosome-Level Genome Assembly of the Firefly Pyrocoelia pectoralis.</title>
        <authorList>
            <person name="Fu X."/>
            <person name="Meyer-Rochow V.B."/>
            <person name="Ballantyne L."/>
            <person name="Zhu X."/>
        </authorList>
    </citation>
    <scope>NUCLEOTIDE SEQUENCE [LARGE SCALE GENOMIC DNA]</scope>
    <source>
        <strain evidence="3">XCY_ONT2</strain>
    </source>
</reference>
<feature type="domain" description="DUF4200" evidence="2">
    <location>
        <begin position="58"/>
        <end position="174"/>
    </location>
</feature>
<evidence type="ECO:0000256" key="1">
    <source>
        <dbReference type="ARBA" id="ARBA00023054"/>
    </source>
</evidence>
<gene>
    <name evidence="3" type="ORF">RI129_012393</name>
</gene>
<dbReference type="PANTHER" id="PTHR21683:SF2">
    <property type="entry name" value="COILED-COIL DOMAIN-CONTAINING PROTEIN 42 LIKE-2-LIKE"/>
    <property type="match status" value="1"/>
</dbReference>
<dbReference type="EMBL" id="JAVRBK010000010">
    <property type="protein sequence ID" value="KAK5638098.1"/>
    <property type="molecule type" value="Genomic_DNA"/>
</dbReference>
<dbReference type="Pfam" id="PF13863">
    <property type="entry name" value="DUF4200"/>
    <property type="match status" value="1"/>
</dbReference>
<dbReference type="InterPro" id="IPR051147">
    <property type="entry name" value="CFAP_domain-containing"/>
</dbReference>
<sequence length="327" mass="38647">MELPKTEVNTKDLAPLKFPKIHPEEAVREYLHSKAFNSVIKKCPEWDVARNDPNGELVLQKRELYNAEVRLENKKVKAIKQREEINKLWSDLEEKENTLRSNFIKFNRFVKENQEKRERAERKSTEAHGIFEKRETEIEDLESRYKIMSEVKATMERNIKDHLMYENFLLRVTKAYPMFRTYESILDRYEALAEARKVLADRQEEDLNTLEEAKVMGLYNLMADLQVRYEAAKSKALQWETMVARINNTLKSKLEELQDVRQASWTLYLAMCSRKEIESTLSEDDVENQLLFIKTTMGELKRITRIAQRRANRGCLGKSETVSSNRK</sequence>
<evidence type="ECO:0000313" key="3">
    <source>
        <dbReference type="EMBL" id="KAK5638098.1"/>
    </source>
</evidence>
<dbReference type="AlphaFoldDB" id="A0AAN7UZ73"/>
<evidence type="ECO:0000313" key="4">
    <source>
        <dbReference type="Proteomes" id="UP001329430"/>
    </source>
</evidence>
<dbReference type="GO" id="GO:0005856">
    <property type="term" value="C:cytoskeleton"/>
    <property type="evidence" value="ECO:0007669"/>
    <property type="project" value="UniProtKB-ARBA"/>
</dbReference>
<evidence type="ECO:0000259" key="2">
    <source>
        <dbReference type="Pfam" id="PF13863"/>
    </source>
</evidence>
<dbReference type="PANTHER" id="PTHR21683">
    <property type="entry name" value="COILED-COIL DOMAIN-CONTAINING PROTEIN 42 LIKE-2-LIKE-RELATED"/>
    <property type="match status" value="1"/>
</dbReference>
<comment type="caution">
    <text evidence="3">The sequence shown here is derived from an EMBL/GenBank/DDBJ whole genome shotgun (WGS) entry which is preliminary data.</text>
</comment>
<protein>
    <recommendedName>
        <fullName evidence="2">DUF4200 domain-containing protein</fullName>
    </recommendedName>
</protein>